<name>A0A9X2JZ13_9ACTN</name>
<comment type="caution">
    <text evidence="1">The sequence shown here is derived from an EMBL/GenBank/DDBJ whole genome shotgun (WGS) entry which is preliminary data.</text>
</comment>
<dbReference type="Proteomes" id="UP001139648">
    <property type="component" value="Unassembled WGS sequence"/>
</dbReference>
<protein>
    <submittedName>
        <fullName evidence="1">Uncharacterized protein</fullName>
    </submittedName>
</protein>
<gene>
    <name evidence="1" type="ORF">HD597_000729</name>
</gene>
<organism evidence="1 2">
    <name type="scientific">Nonomuraea thailandensis</name>
    <dbReference type="NCBI Taxonomy" id="1188745"/>
    <lineage>
        <taxon>Bacteria</taxon>
        <taxon>Bacillati</taxon>
        <taxon>Actinomycetota</taxon>
        <taxon>Actinomycetes</taxon>
        <taxon>Streptosporangiales</taxon>
        <taxon>Streptosporangiaceae</taxon>
        <taxon>Nonomuraea</taxon>
    </lineage>
</organism>
<evidence type="ECO:0000313" key="2">
    <source>
        <dbReference type="Proteomes" id="UP001139648"/>
    </source>
</evidence>
<sequence>MTAGLCDTRNLVGGGDNLNVWIPYATDKDNLSIRVWQRSQHAVVDHMDVGTDDTHVAGRLVEAGAASTVTAALAESRSGRSAEAQLTSGDGRFRMVVDHGRLAATGEDIWDLWLRTAEGEPIRVGFPLDDIAEPSEVAVYPAWS</sequence>
<evidence type="ECO:0000313" key="1">
    <source>
        <dbReference type="EMBL" id="MCP2353709.1"/>
    </source>
</evidence>
<dbReference type="AlphaFoldDB" id="A0A9X2JZ13"/>
<keyword evidence="2" id="KW-1185">Reference proteome</keyword>
<dbReference type="EMBL" id="JAMZEB010000001">
    <property type="protein sequence ID" value="MCP2353709.1"/>
    <property type="molecule type" value="Genomic_DNA"/>
</dbReference>
<reference evidence="1" key="1">
    <citation type="submission" date="2022-06" db="EMBL/GenBank/DDBJ databases">
        <title>Sequencing the genomes of 1000 actinobacteria strains.</title>
        <authorList>
            <person name="Klenk H.-P."/>
        </authorList>
    </citation>
    <scope>NUCLEOTIDE SEQUENCE</scope>
    <source>
        <strain evidence="1">DSM 46694</strain>
    </source>
</reference>
<proteinExistence type="predicted"/>
<dbReference type="RefSeq" id="WP_253740225.1">
    <property type="nucleotide sequence ID" value="NZ_BAABKA010000102.1"/>
</dbReference>
<accession>A0A9X2JZ13</accession>